<reference evidence="1 2" key="1">
    <citation type="submission" date="2024-01" db="EMBL/GenBank/DDBJ databases">
        <title>The genomes of 5 underutilized Papilionoideae crops provide insights into root nodulation and disease resistanc.</title>
        <authorList>
            <person name="Jiang F."/>
        </authorList>
    </citation>
    <scope>NUCLEOTIDE SEQUENCE [LARGE SCALE GENOMIC DNA]</scope>
    <source>
        <strain evidence="1">DUOXIRENSHENG_FW03</strain>
        <tissue evidence="1">Leaves</tissue>
    </source>
</reference>
<dbReference type="EMBL" id="JAYMYS010000009">
    <property type="protein sequence ID" value="KAK7380514.1"/>
    <property type="molecule type" value="Genomic_DNA"/>
</dbReference>
<proteinExistence type="predicted"/>
<name>A0AAN9P1M5_PSOTE</name>
<evidence type="ECO:0000313" key="1">
    <source>
        <dbReference type="EMBL" id="KAK7380514.1"/>
    </source>
</evidence>
<organism evidence="1 2">
    <name type="scientific">Psophocarpus tetragonolobus</name>
    <name type="common">Winged bean</name>
    <name type="synonym">Dolichos tetragonolobus</name>
    <dbReference type="NCBI Taxonomy" id="3891"/>
    <lineage>
        <taxon>Eukaryota</taxon>
        <taxon>Viridiplantae</taxon>
        <taxon>Streptophyta</taxon>
        <taxon>Embryophyta</taxon>
        <taxon>Tracheophyta</taxon>
        <taxon>Spermatophyta</taxon>
        <taxon>Magnoliopsida</taxon>
        <taxon>eudicotyledons</taxon>
        <taxon>Gunneridae</taxon>
        <taxon>Pentapetalae</taxon>
        <taxon>rosids</taxon>
        <taxon>fabids</taxon>
        <taxon>Fabales</taxon>
        <taxon>Fabaceae</taxon>
        <taxon>Papilionoideae</taxon>
        <taxon>50 kb inversion clade</taxon>
        <taxon>NPAAA clade</taxon>
        <taxon>indigoferoid/millettioid clade</taxon>
        <taxon>Phaseoleae</taxon>
        <taxon>Psophocarpus</taxon>
    </lineage>
</organism>
<dbReference type="Proteomes" id="UP001386955">
    <property type="component" value="Unassembled WGS sequence"/>
</dbReference>
<gene>
    <name evidence="1" type="ORF">VNO78_33027</name>
</gene>
<dbReference type="AlphaFoldDB" id="A0AAN9P1M5"/>
<comment type="caution">
    <text evidence="1">The sequence shown here is derived from an EMBL/GenBank/DDBJ whole genome shotgun (WGS) entry which is preliminary data.</text>
</comment>
<accession>A0AAN9P1M5</accession>
<evidence type="ECO:0000313" key="2">
    <source>
        <dbReference type="Proteomes" id="UP001386955"/>
    </source>
</evidence>
<sequence>MLLTPVSNLCSGKEEQQQAPAAVKIPTPAERETVTECAAVERVWESRLVLSTPMMLNGKKFTTPLAPSLVSSVLFLSPLSLSLSLSLTRGKFSFSICF</sequence>
<keyword evidence="2" id="KW-1185">Reference proteome</keyword>
<protein>
    <submittedName>
        <fullName evidence="1">Uncharacterized protein</fullName>
    </submittedName>
</protein>